<gene>
    <name evidence="2" type="ORF">CPUR_05171</name>
</gene>
<evidence type="ECO:0000256" key="1">
    <source>
        <dbReference type="SAM" id="MobiDB-lite"/>
    </source>
</evidence>
<dbReference type="EMBL" id="CAGA01000030">
    <property type="protein sequence ID" value="CCE31320.1"/>
    <property type="molecule type" value="Genomic_DNA"/>
</dbReference>
<dbReference type="Proteomes" id="UP000016801">
    <property type="component" value="Unassembled WGS sequence"/>
</dbReference>
<comment type="caution">
    <text evidence="2">The sequence shown here is derived from an EMBL/GenBank/DDBJ whole genome shotgun (WGS) entry which is preliminary data.</text>
</comment>
<dbReference type="OrthoDB" id="10498189at2759"/>
<keyword evidence="3" id="KW-1185">Reference proteome</keyword>
<proteinExistence type="predicted"/>
<protein>
    <submittedName>
        <fullName evidence="2">Uncharacterized protein</fullName>
    </submittedName>
</protein>
<sequence>MSLECILLVIEQDFYTSKTVNDKEWLDVHGDTYEAGTQMPRASQRMAPPLEDPEAPFSLGDPGDILLGDSEGLAIEVEVNEAENEADIAAHNDTGGDDVATREYWDGVVQEHEGVN</sequence>
<name>M1W7U9_CLAP2</name>
<dbReference type="AlphaFoldDB" id="M1W7U9"/>
<dbReference type="HOGENOM" id="CLU_2096637_0_0_1"/>
<feature type="region of interest" description="Disordered" evidence="1">
    <location>
        <begin position="36"/>
        <end position="61"/>
    </location>
</feature>
<evidence type="ECO:0000313" key="2">
    <source>
        <dbReference type="EMBL" id="CCE31320.1"/>
    </source>
</evidence>
<organism evidence="2 3">
    <name type="scientific">Claviceps purpurea (strain 20.1)</name>
    <name type="common">Ergot fungus</name>
    <name type="synonym">Sphacelia segetum</name>
    <dbReference type="NCBI Taxonomy" id="1111077"/>
    <lineage>
        <taxon>Eukaryota</taxon>
        <taxon>Fungi</taxon>
        <taxon>Dikarya</taxon>
        <taxon>Ascomycota</taxon>
        <taxon>Pezizomycotina</taxon>
        <taxon>Sordariomycetes</taxon>
        <taxon>Hypocreomycetidae</taxon>
        <taxon>Hypocreales</taxon>
        <taxon>Clavicipitaceae</taxon>
        <taxon>Claviceps</taxon>
    </lineage>
</organism>
<dbReference type="VEuPathDB" id="FungiDB:CPUR_05171"/>
<evidence type="ECO:0000313" key="3">
    <source>
        <dbReference type="Proteomes" id="UP000016801"/>
    </source>
</evidence>
<reference evidence="2 3" key="1">
    <citation type="journal article" date="2013" name="PLoS Genet.">
        <title>Plant-symbiotic fungi as chemical engineers: Multi-genome analysis of the Clavicipitaceae reveals dynamics of alkaloid loci.</title>
        <authorList>
            <person name="Schardl C.L."/>
            <person name="Young C.A."/>
            <person name="Hesse U."/>
            <person name="Amyotte S.G."/>
            <person name="Andreeva K."/>
            <person name="Calie P.J."/>
            <person name="Fleetwood D.J."/>
            <person name="Haws D.C."/>
            <person name="Moore N."/>
            <person name="Oeser B."/>
            <person name="Panaccione D.G."/>
            <person name="Schweri K.K."/>
            <person name="Voisey C.R."/>
            <person name="Farman M.L."/>
            <person name="Jaromczyk J.W."/>
            <person name="Roe B.A."/>
            <person name="O'Sullivan D.M."/>
            <person name="Scott B."/>
            <person name="Tudzynski P."/>
            <person name="An Z."/>
            <person name="Arnaoudova E.G."/>
            <person name="Bullock C.T."/>
            <person name="Charlton N.D."/>
            <person name="Chen L."/>
            <person name="Cox M."/>
            <person name="Dinkins R.D."/>
            <person name="Florea S."/>
            <person name="Glenn A.E."/>
            <person name="Gordon A."/>
            <person name="Gueldener U."/>
            <person name="Harris D.R."/>
            <person name="Hollin W."/>
            <person name="Jaromczyk J."/>
            <person name="Johnson R.D."/>
            <person name="Khan A.K."/>
            <person name="Leistner E."/>
            <person name="Leuchtmann A."/>
            <person name="Li C."/>
            <person name="Liu J."/>
            <person name="Liu J."/>
            <person name="Liu M."/>
            <person name="Mace W."/>
            <person name="Machado C."/>
            <person name="Nagabhyru P."/>
            <person name="Pan J."/>
            <person name="Schmid J."/>
            <person name="Sugawara K."/>
            <person name="Steiner U."/>
            <person name="Takach J.E."/>
            <person name="Tanaka E."/>
            <person name="Webb J.S."/>
            <person name="Wilson E.V."/>
            <person name="Wiseman J.L."/>
            <person name="Yoshida R."/>
            <person name="Zeng Z."/>
        </authorList>
    </citation>
    <scope>NUCLEOTIDE SEQUENCE [LARGE SCALE GENOMIC DNA]</scope>
    <source>
        <strain evidence="2 3">20.1</strain>
    </source>
</reference>
<accession>M1W7U9</accession>